<dbReference type="InterPro" id="IPR041920">
    <property type="entry name" value="ROS/MUCR_sf"/>
</dbReference>
<evidence type="ECO:0000256" key="1">
    <source>
        <dbReference type="ARBA" id="ARBA00007031"/>
    </source>
</evidence>
<evidence type="ECO:0000313" key="6">
    <source>
        <dbReference type="Proteomes" id="UP000182258"/>
    </source>
</evidence>
<dbReference type="EMBL" id="LAPV01000017">
    <property type="protein sequence ID" value="KKC34544.1"/>
    <property type="molecule type" value="Genomic_DNA"/>
</dbReference>
<gene>
    <name evidence="4" type="ORF">SAMN04488059_1457</name>
    <name evidence="3" type="ORF">WH91_02275</name>
</gene>
<comment type="similarity">
    <text evidence="1">Belongs to the ros/MucR family.</text>
</comment>
<feature type="region of interest" description="Disordered" evidence="2">
    <location>
        <begin position="130"/>
        <end position="150"/>
    </location>
</feature>
<dbReference type="GO" id="GO:0008270">
    <property type="term" value="F:zinc ion binding"/>
    <property type="evidence" value="ECO:0007669"/>
    <property type="project" value="InterPro"/>
</dbReference>
<dbReference type="AlphaFoldDB" id="A0A0F5Q3B1"/>
<accession>A0A0F5Q3B1</accession>
<feature type="compositionally biased region" description="Basic residues" evidence="2">
    <location>
        <begin position="141"/>
        <end position="150"/>
    </location>
</feature>
<reference evidence="4 6" key="2">
    <citation type="submission" date="2016-10" db="EMBL/GenBank/DDBJ databases">
        <authorList>
            <person name="de Groot N.N."/>
        </authorList>
    </citation>
    <scope>NUCLEOTIDE SEQUENCE [LARGE SCALE GENOMIC DNA]</scope>
    <source>
        <strain evidence="4 6">CGMCC 1.10210</strain>
    </source>
</reference>
<dbReference type="InterPro" id="IPR008807">
    <property type="entry name" value="ROS_MUCR"/>
</dbReference>
<evidence type="ECO:0000313" key="3">
    <source>
        <dbReference type="EMBL" id="KKC34544.1"/>
    </source>
</evidence>
<evidence type="ECO:0000313" key="5">
    <source>
        <dbReference type="Proteomes" id="UP000033519"/>
    </source>
</evidence>
<name>A0A0F5Q3B1_9HYPH</name>
<dbReference type="GO" id="GO:0006355">
    <property type="term" value="P:regulation of DNA-templated transcription"/>
    <property type="evidence" value="ECO:0007669"/>
    <property type="project" value="InterPro"/>
</dbReference>
<organism evidence="4 6">
    <name type="scientific">Devosia psychrophila</name>
    <dbReference type="NCBI Taxonomy" id="728005"/>
    <lineage>
        <taxon>Bacteria</taxon>
        <taxon>Pseudomonadati</taxon>
        <taxon>Pseudomonadota</taxon>
        <taxon>Alphaproteobacteria</taxon>
        <taxon>Hyphomicrobiales</taxon>
        <taxon>Devosiaceae</taxon>
        <taxon>Devosia</taxon>
    </lineage>
</organism>
<dbReference type="Proteomes" id="UP000182258">
    <property type="component" value="Unassembled WGS sequence"/>
</dbReference>
<reference evidence="3 5" key="1">
    <citation type="submission" date="2015-03" db="EMBL/GenBank/DDBJ databases">
        <authorList>
            <person name="Lepp D."/>
            <person name="Hassan Y.I."/>
            <person name="Li X.-Z."/>
            <person name="Zhou T."/>
        </authorList>
    </citation>
    <scope>NUCLEOTIDE SEQUENCE [LARGE SCALE GENOMIC DNA]</scope>
    <source>
        <strain evidence="3 5">Cr7-05</strain>
    </source>
</reference>
<dbReference type="Gene3D" id="1.10.10.1550">
    <property type="entry name" value="ROS/MUCR transcriptional regulator protein"/>
    <property type="match status" value="1"/>
</dbReference>
<dbReference type="Proteomes" id="UP000033519">
    <property type="component" value="Unassembled WGS sequence"/>
</dbReference>
<keyword evidence="5" id="KW-1185">Reference proteome</keyword>
<dbReference type="RefSeq" id="WP_046169401.1">
    <property type="nucleotide sequence ID" value="NZ_FOMB01000045.1"/>
</dbReference>
<dbReference type="EMBL" id="FOMB01000045">
    <property type="protein sequence ID" value="SFD35804.1"/>
    <property type="molecule type" value="Genomic_DNA"/>
</dbReference>
<sequence>MSEETHAVDENLVRTSEIVAAFVANNAIGASDLPRLIGNVYTALGGLDQPVIGPTVELVPAVSIKKSVTSDFIVCLDDGKKFKSMKRHLAGLGMTPDEYRTKWGLPSDYPMVAPNYTATRSALAISSGLGRKPAPVVATPKPKRNSAKTA</sequence>
<dbReference type="GO" id="GO:0003677">
    <property type="term" value="F:DNA binding"/>
    <property type="evidence" value="ECO:0007669"/>
    <property type="project" value="InterPro"/>
</dbReference>
<dbReference type="Pfam" id="PF05443">
    <property type="entry name" value="ROS_MUCR"/>
    <property type="match status" value="1"/>
</dbReference>
<evidence type="ECO:0000256" key="2">
    <source>
        <dbReference type="SAM" id="MobiDB-lite"/>
    </source>
</evidence>
<dbReference type="OrthoDB" id="9809693at2"/>
<protein>
    <submittedName>
        <fullName evidence="4">Transcriptional regulator, MucR family</fullName>
    </submittedName>
</protein>
<dbReference type="PATRIC" id="fig|728005.3.peg.2129"/>
<evidence type="ECO:0000313" key="4">
    <source>
        <dbReference type="EMBL" id="SFD35804.1"/>
    </source>
</evidence>
<proteinExistence type="inferred from homology"/>
<dbReference type="STRING" id="728005.SAMN04488059_1457"/>